<feature type="transmembrane region" description="Helical" evidence="7">
    <location>
        <begin position="38"/>
        <end position="60"/>
    </location>
</feature>
<keyword evidence="5 7" id="KW-1133">Transmembrane helix</keyword>
<protein>
    <submittedName>
        <fullName evidence="9">MFS transporter</fullName>
    </submittedName>
</protein>
<dbReference type="CDD" id="cd17324">
    <property type="entry name" value="MFS_NepI_like"/>
    <property type="match status" value="1"/>
</dbReference>
<proteinExistence type="predicted"/>
<dbReference type="PANTHER" id="PTHR43124:SF10">
    <property type="entry name" value="PURINE EFFLUX PUMP PBUE"/>
    <property type="match status" value="1"/>
</dbReference>
<dbReference type="OrthoDB" id="337363at2"/>
<organism evidence="9 10">
    <name type="scientific">Paenibacillus campinasensis</name>
    <dbReference type="NCBI Taxonomy" id="66347"/>
    <lineage>
        <taxon>Bacteria</taxon>
        <taxon>Bacillati</taxon>
        <taxon>Bacillota</taxon>
        <taxon>Bacilli</taxon>
        <taxon>Bacillales</taxon>
        <taxon>Paenibacillaceae</taxon>
        <taxon>Paenibacillus</taxon>
    </lineage>
</organism>
<feature type="transmembrane region" description="Helical" evidence="7">
    <location>
        <begin position="159"/>
        <end position="179"/>
    </location>
</feature>
<feature type="transmembrane region" description="Helical" evidence="7">
    <location>
        <begin position="265"/>
        <end position="285"/>
    </location>
</feature>
<sequence>MNRFAIFLLALGAFVTGTAEFVVSGILELIAEDLDVSIAAAGQLVTFFSLSYAFGALFLVMLTSKFERKRVLLFAMLTFIAGNLIAFFSSYFGLLMFSRIVLAMSGGLYIVIATHYAARLAQPDKRGNAIAIVMTGFSVSLVLGVPFGTLMAAYMDWRYIYLTIAVITLVTFLLLYRFIPKLDGTEPTPWRQQLHLLRSKPLITGLLITVFWILGYTMIFAYIGPFLARLAGFSIEGISTALFVLGVFAFIGARFGGYAVDKWGPVRTIFISLLLHAAALIALSVMQGTSLGVFVILMIWGAAAWTTTPASQFYLISLRPQASETVLSFNTALMNIGMTAGAALGGVVIDNVSVLHLGWLSGMVVLIALATAIYSFTSREKQPCNYDDTLTQIACDK</sequence>
<feature type="transmembrane region" description="Helical" evidence="7">
    <location>
        <begin position="355"/>
        <end position="376"/>
    </location>
</feature>
<evidence type="ECO:0000256" key="1">
    <source>
        <dbReference type="ARBA" id="ARBA00004651"/>
    </source>
</evidence>
<comment type="subcellular location">
    <subcellularLocation>
        <location evidence="1">Cell membrane</location>
        <topology evidence="1">Multi-pass membrane protein</topology>
    </subcellularLocation>
</comment>
<dbReference type="RefSeq" id="WP_095267459.1">
    <property type="nucleotide sequence ID" value="NZ_NPBY01000076.1"/>
</dbReference>
<feature type="transmembrane region" description="Helical" evidence="7">
    <location>
        <begin position="291"/>
        <end position="315"/>
    </location>
</feature>
<feature type="transmembrane region" description="Helical" evidence="7">
    <location>
        <begin position="130"/>
        <end position="153"/>
    </location>
</feature>
<evidence type="ECO:0000256" key="6">
    <source>
        <dbReference type="ARBA" id="ARBA00023136"/>
    </source>
</evidence>
<dbReference type="Pfam" id="PF07690">
    <property type="entry name" value="MFS_1"/>
    <property type="match status" value="1"/>
</dbReference>
<dbReference type="AlphaFoldDB" id="A0A268EHU7"/>
<dbReference type="Proteomes" id="UP000215596">
    <property type="component" value="Unassembled WGS sequence"/>
</dbReference>
<dbReference type="InterPro" id="IPR036259">
    <property type="entry name" value="MFS_trans_sf"/>
</dbReference>
<feature type="transmembrane region" description="Helical" evidence="7">
    <location>
        <begin position="72"/>
        <end position="94"/>
    </location>
</feature>
<dbReference type="PROSITE" id="PS50850">
    <property type="entry name" value="MFS"/>
    <property type="match status" value="1"/>
</dbReference>
<dbReference type="InterPro" id="IPR050189">
    <property type="entry name" value="MFS_Efflux_Transporters"/>
</dbReference>
<dbReference type="PANTHER" id="PTHR43124">
    <property type="entry name" value="PURINE EFFLUX PUMP PBUE"/>
    <property type="match status" value="1"/>
</dbReference>
<evidence type="ECO:0000256" key="3">
    <source>
        <dbReference type="ARBA" id="ARBA00022475"/>
    </source>
</evidence>
<keyword evidence="2" id="KW-0813">Transport</keyword>
<keyword evidence="6 7" id="KW-0472">Membrane</keyword>
<name>A0A268EHU7_9BACL</name>
<keyword evidence="4 7" id="KW-0812">Transmembrane</keyword>
<dbReference type="Gene3D" id="1.20.1250.20">
    <property type="entry name" value="MFS general substrate transporter like domains"/>
    <property type="match status" value="1"/>
</dbReference>
<feature type="transmembrane region" description="Helical" evidence="7">
    <location>
        <begin position="200"/>
        <end position="224"/>
    </location>
</feature>
<dbReference type="EMBL" id="NPBY01000076">
    <property type="protein sequence ID" value="PAD72669.1"/>
    <property type="molecule type" value="Genomic_DNA"/>
</dbReference>
<dbReference type="SUPFAM" id="SSF103473">
    <property type="entry name" value="MFS general substrate transporter"/>
    <property type="match status" value="1"/>
</dbReference>
<dbReference type="GO" id="GO:0022857">
    <property type="term" value="F:transmembrane transporter activity"/>
    <property type="evidence" value="ECO:0007669"/>
    <property type="project" value="InterPro"/>
</dbReference>
<feature type="transmembrane region" description="Helical" evidence="7">
    <location>
        <begin position="230"/>
        <end position="253"/>
    </location>
</feature>
<accession>A0A268EHU7</accession>
<dbReference type="InterPro" id="IPR011701">
    <property type="entry name" value="MFS"/>
</dbReference>
<dbReference type="GO" id="GO:0005886">
    <property type="term" value="C:plasma membrane"/>
    <property type="evidence" value="ECO:0007669"/>
    <property type="project" value="UniProtKB-SubCell"/>
</dbReference>
<evidence type="ECO:0000256" key="2">
    <source>
        <dbReference type="ARBA" id="ARBA00022448"/>
    </source>
</evidence>
<evidence type="ECO:0000256" key="5">
    <source>
        <dbReference type="ARBA" id="ARBA00022989"/>
    </source>
</evidence>
<feature type="transmembrane region" description="Helical" evidence="7">
    <location>
        <begin position="327"/>
        <end position="349"/>
    </location>
</feature>
<evidence type="ECO:0000259" key="8">
    <source>
        <dbReference type="PROSITE" id="PS50850"/>
    </source>
</evidence>
<evidence type="ECO:0000313" key="9">
    <source>
        <dbReference type="EMBL" id="PAD72669.1"/>
    </source>
</evidence>
<feature type="domain" description="Major facilitator superfamily (MFS) profile" evidence="8">
    <location>
        <begin position="5"/>
        <end position="380"/>
    </location>
</feature>
<reference evidence="9 10" key="1">
    <citation type="submission" date="2017-07" db="EMBL/GenBank/DDBJ databases">
        <title>Isolation and whole genome analysis of endospore-forming bacteria from heroin.</title>
        <authorList>
            <person name="Kalinowski J."/>
            <person name="Ahrens B."/>
            <person name="Al-Dilaimi A."/>
            <person name="Winkler A."/>
            <person name="Wibberg D."/>
            <person name="Schleenbecker U."/>
            <person name="Ruckert C."/>
            <person name="Wolfel R."/>
            <person name="Grass G."/>
        </authorList>
    </citation>
    <scope>NUCLEOTIDE SEQUENCE [LARGE SCALE GENOMIC DNA]</scope>
    <source>
        <strain evidence="9 10">7537-G1</strain>
    </source>
</reference>
<evidence type="ECO:0000313" key="10">
    <source>
        <dbReference type="Proteomes" id="UP000215596"/>
    </source>
</evidence>
<gene>
    <name evidence="9" type="ORF">CHH67_21655</name>
</gene>
<evidence type="ECO:0000256" key="4">
    <source>
        <dbReference type="ARBA" id="ARBA00022692"/>
    </source>
</evidence>
<dbReference type="InterPro" id="IPR020846">
    <property type="entry name" value="MFS_dom"/>
</dbReference>
<evidence type="ECO:0000256" key="7">
    <source>
        <dbReference type="SAM" id="Phobius"/>
    </source>
</evidence>
<feature type="transmembrane region" description="Helical" evidence="7">
    <location>
        <begin position="100"/>
        <end position="118"/>
    </location>
</feature>
<comment type="caution">
    <text evidence="9">The sequence shown here is derived from an EMBL/GenBank/DDBJ whole genome shotgun (WGS) entry which is preliminary data.</text>
</comment>
<keyword evidence="3" id="KW-1003">Cell membrane</keyword>